<dbReference type="InterPro" id="IPR011990">
    <property type="entry name" value="TPR-like_helical_dom_sf"/>
</dbReference>
<dbReference type="SUPFAM" id="SSF48452">
    <property type="entry name" value="TPR-like"/>
    <property type="match status" value="1"/>
</dbReference>
<keyword evidence="2" id="KW-1185">Reference proteome</keyword>
<dbReference type="OrthoDB" id="413520at2759"/>
<evidence type="ECO:0000313" key="2">
    <source>
        <dbReference type="Proteomes" id="UP000789595"/>
    </source>
</evidence>
<accession>A0A8J2SL52</accession>
<dbReference type="InterPro" id="IPR019410">
    <property type="entry name" value="Methyltransf_16"/>
</dbReference>
<dbReference type="PANTHER" id="PTHR14614:SF132">
    <property type="entry name" value="PROTEIN-LYSINE METHYLTRANSFERASE C42C1.13"/>
    <property type="match status" value="1"/>
</dbReference>
<name>A0A8J2SL52_9STRA</name>
<dbReference type="Gene3D" id="1.25.40.10">
    <property type="entry name" value="Tetratricopeptide repeat domain"/>
    <property type="match status" value="1"/>
</dbReference>
<reference evidence="1" key="1">
    <citation type="submission" date="2021-11" db="EMBL/GenBank/DDBJ databases">
        <authorList>
            <consortium name="Genoscope - CEA"/>
            <person name="William W."/>
        </authorList>
    </citation>
    <scope>NUCLEOTIDE SEQUENCE</scope>
</reference>
<evidence type="ECO:0000313" key="1">
    <source>
        <dbReference type="EMBL" id="CAH0372906.1"/>
    </source>
</evidence>
<dbReference type="PANTHER" id="PTHR14614">
    <property type="entry name" value="HEPATOCELLULAR CARCINOMA-ASSOCIATED ANTIGEN"/>
    <property type="match status" value="1"/>
</dbReference>
<dbReference type="EMBL" id="CAKKNE010000004">
    <property type="protein sequence ID" value="CAH0372906.1"/>
    <property type="molecule type" value="Genomic_DNA"/>
</dbReference>
<dbReference type="SUPFAM" id="SSF53335">
    <property type="entry name" value="S-adenosyl-L-methionine-dependent methyltransferases"/>
    <property type="match status" value="1"/>
</dbReference>
<dbReference type="Proteomes" id="UP000789595">
    <property type="component" value="Unassembled WGS sequence"/>
</dbReference>
<evidence type="ECO:0008006" key="3">
    <source>
        <dbReference type="Google" id="ProtNLM"/>
    </source>
</evidence>
<dbReference type="CDD" id="cd02440">
    <property type="entry name" value="AdoMet_MTases"/>
    <property type="match status" value="1"/>
</dbReference>
<protein>
    <recommendedName>
        <fullName evidence="3">Calmodulin-lysine N-methyltransferase</fullName>
    </recommendedName>
</protein>
<organism evidence="1 2">
    <name type="scientific">Pelagomonas calceolata</name>
    <dbReference type="NCBI Taxonomy" id="35677"/>
    <lineage>
        <taxon>Eukaryota</taxon>
        <taxon>Sar</taxon>
        <taxon>Stramenopiles</taxon>
        <taxon>Ochrophyta</taxon>
        <taxon>Pelagophyceae</taxon>
        <taxon>Pelagomonadales</taxon>
        <taxon>Pelagomonadaceae</taxon>
        <taxon>Pelagomonas</taxon>
    </lineage>
</organism>
<dbReference type="InterPro" id="IPR029063">
    <property type="entry name" value="SAM-dependent_MTases_sf"/>
</dbReference>
<dbReference type="AlphaFoldDB" id="A0A8J2SL52"/>
<dbReference type="Gene3D" id="3.40.50.150">
    <property type="entry name" value="Vaccinia Virus protein VP39"/>
    <property type="match status" value="1"/>
</dbReference>
<comment type="caution">
    <text evidence="1">The sequence shown here is derived from an EMBL/GenBank/DDBJ whole genome shotgun (WGS) entry which is preliminary data.</text>
</comment>
<sequence length="468" mass="49383">MAAIDDAVAQMASLALAAYKAGRHDDAIDAFTKAIAHKDSAILRKNRAAVKAAQQDWTGAEADLTAALATSPPDALKGRILLKRSFARAARERHAAAGDDAASAAALMQGPEREKCLAQAARCRRDAKRDADLLKATAADGQHMVHPAQKLRLAFASPLPATVDEGDAFDVEVRLGNEFGLWRPADWSTVGNGETTLVASARGGGVVEAAPVAIGSDGRGRLTIRVKRGGDFMLRISPEGAWARRPLAVLSLPFIEATRAINAGATCCRELALGKVSVVVAEAPARLGIGGKLWDAALALVAHVGSTRGTDECVHGKRVLELGSGVGAVGIGARLFGASRVVLTDIEDVVPLLEANIELNHVDNVAAVALDWFQDVPSAVLEESFDLVLASDVVYDPDLHAPLLRTLGVLLDRVPVCLLAHRRRNPHDADFFGALRARFDVAERVVSTGGGVLVPEDVELFAVRRRGA</sequence>
<gene>
    <name evidence="1" type="ORF">PECAL_4P00660</name>
</gene>
<proteinExistence type="predicted"/>
<dbReference type="Pfam" id="PF10294">
    <property type="entry name" value="Methyltransf_16"/>
    <property type="match status" value="1"/>
</dbReference>